<dbReference type="EMBL" id="UINC01019427">
    <property type="protein sequence ID" value="SVA82236.1"/>
    <property type="molecule type" value="Genomic_DNA"/>
</dbReference>
<reference evidence="1" key="1">
    <citation type="submission" date="2018-05" db="EMBL/GenBank/DDBJ databases">
        <authorList>
            <person name="Lanie J.A."/>
            <person name="Ng W.-L."/>
            <person name="Kazmierczak K.M."/>
            <person name="Andrzejewski T.M."/>
            <person name="Davidsen T.M."/>
            <person name="Wayne K.J."/>
            <person name="Tettelin H."/>
            <person name="Glass J.I."/>
            <person name="Rusch D."/>
            <person name="Podicherti R."/>
            <person name="Tsui H.-C.T."/>
            <person name="Winkler M.E."/>
        </authorList>
    </citation>
    <scope>NUCLEOTIDE SEQUENCE</scope>
</reference>
<proteinExistence type="predicted"/>
<dbReference type="AlphaFoldDB" id="A0A381YYW7"/>
<accession>A0A381YYW7</accession>
<feature type="non-terminal residue" evidence="1">
    <location>
        <position position="128"/>
    </location>
</feature>
<dbReference type="SUPFAM" id="SSF81901">
    <property type="entry name" value="HCP-like"/>
    <property type="match status" value="1"/>
</dbReference>
<organism evidence="1">
    <name type="scientific">marine metagenome</name>
    <dbReference type="NCBI Taxonomy" id="408172"/>
    <lineage>
        <taxon>unclassified sequences</taxon>
        <taxon>metagenomes</taxon>
        <taxon>ecological metagenomes</taxon>
    </lineage>
</organism>
<protein>
    <submittedName>
        <fullName evidence="1">Uncharacterized protein</fullName>
    </submittedName>
</protein>
<gene>
    <name evidence="1" type="ORF">METZ01_LOCUS135090</name>
</gene>
<evidence type="ECO:0000313" key="1">
    <source>
        <dbReference type="EMBL" id="SVA82236.1"/>
    </source>
</evidence>
<name>A0A381YYW7_9ZZZZ</name>
<sequence length="128" mass="15119">MLQTFYFKTKFSFSKFIAIKKLQNKEKGYNAFVSGMIALANKDYKRAILESKKISNHLDDNPSLALLLKSEIFKVEKKYDELSVVYENMSKNKHTENLGYRGMMEQYLRAQDYHHAFIYGERLFNNNP</sequence>